<gene>
    <name evidence="3" type="primary">espA_2</name>
    <name evidence="3" type="ORF">DAVIS_01126</name>
</gene>
<keyword evidence="1" id="KW-0472">Membrane</keyword>
<dbReference type="InterPro" id="IPR043796">
    <property type="entry name" value="ESX-1_EspA/EspE-like"/>
</dbReference>
<evidence type="ECO:0000259" key="2">
    <source>
        <dbReference type="Pfam" id="PF18879"/>
    </source>
</evidence>
<sequence>MAYLMKRLIAETEGQNQERPHWMRRGSGVCLVADCFLGTLLTLLGDGLPLRGDGLNGSASMFEDVSTQIVALDPNSGWRGGAANAYWTRNLAQSQHATLIANLDRCAAELVSSQAHAVKTLREVLWAGKGIVLVTLMICIGLEMEMPAGQLPSFYLAVLVCGAVLTFAALVLINLAFTTSWNASNLQTASQRLTDMSAALSACSDTIPGPPTWACP</sequence>
<reference evidence="3 4" key="1">
    <citation type="journal article" date="2018" name="Sci. Rep.">
        <title>Extensive genomic diversity among Mycobacterium marinum strains revealed by whole genome sequencing.</title>
        <authorList>
            <person name="Das S."/>
            <person name="Pettersson B.M."/>
            <person name="Behra P.R."/>
            <person name="Mallick A."/>
            <person name="Cheramie M."/>
            <person name="Ramesh M."/>
            <person name="Shirreff L."/>
            <person name="DuCote T."/>
            <person name="Dasgupta S."/>
            <person name="Ennis D.G."/>
            <person name="Kirsebom L.A."/>
        </authorList>
    </citation>
    <scope>NUCLEOTIDE SEQUENCE [LARGE SCALE GENOMIC DNA]</scope>
    <source>
        <strain evidence="3 4">Davis1</strain>
    </source>
</reference>
<evidence type="ECO:0000256" key="1">
    <source>
        <dbReference type="SAM" id="Phobius"/>
    </source>
</evidence>
<feature type="transmembrane region" description="Helical" evidence="1">
    <location>
        <begin position="124"/>
        <end position="142"/>
    </location>
</feature>
<feature type="transmembrane region" description="Helical" evidence="1">
    <location>
        <begin position="154"/>
        <end position="177"/>
    </location>
</feature>
<dbReference type="EMBL" id="PEDF01000034">
    <property type="protein sequence ID" value="RFZ45667.1"/>
    <property type="molecule type" value="Genomic_DNA"/>
</dbReference>
<keyword evidence="1" id="KW-1133">Transmembrane helix</keyword>
<dbReference type="Proteomes" id="UP000257451">
    <property type="component" value="Unassembled WGS sequence"/>
</dbReference>
<proteinExistence type="predicted"/>
<evidence type="ECO:0000313" key="4">
    <source>
        <dbReference type="Proteomes" id="UP000257451"/>
    </source>
</evidence>
<dbReference type="AlphaFoldDB" id="A0A3E2N094"/>
<comment type="caution">
    <text evidence="3">The sequence shown here is derived from an EMBL/GenBank/DDBJ whole genome shotgun (WGS) entry which is preliminary data.</text>
</comment>
<organism evidence="3 4">
    <name type="scientific">Mycobacterium marinum</name>
    <dbReference type="NCBI Taxonomy" id="1781"/>
    <lineage>
        <taxon>Bacteria</taxon>
        <taxon>Bacillati</taxon>
        <taxon>Actinomycetota</taxon>
        <taxon>Actinomycetes</taxon>
        <taxon>Mycobacteriales</taxon>
        <taxon>Mycobacteriaceae</taxon>
        <taxon>Mycobacterium</taxon>
        <taxon>Mycobacterium ulcerans group</taxon>
    </lineage>
</organism>
<keyword evidence="1" id="KW-0812">Transmembrane</keyword>
<evidence type="ECO:0000313" key="3">
    <source>
        <dbReference type="EMBL" id="RFZ45667.1"/>
    </source>
</evidence>
<dbReference type="RefSeq" id="WP_142926705.1">
    <property type="nucleotide sequence ID" value="NZ_BQLC01000001.1"/>
</dbReference>
<dbReference type="Pfam" id="PF18879">
    <property type="entry name" value="EspA_EspE"/>
    <property type="match status" value="1"/>
</dbReference>
<feature type="domain" description="ESX-1 secretion-associated protein EspA/EspE-like" evidence="2">
    <location>
        <begin position="44"/>
        <end position="126"/>
    </location>
</feature>
<protein>
    <submittedName>
        <fullName evidence="3">ESX-1 secretion-associated protein EspA</fullName>
    </submittedName>
</protein>
<name>A0A3E2N094_MYCMR</name>
<accession>A0A3E2N094</accession>